<dbReference type="Gene3D" id="2.40.128.130">
    <property type="entry name" value="Autotransporter beta-domain"/>
    <property type="match status" value="1"/>
</dbReference>
<dbReference type="SMART" id="SM00869">
    <property type="entry name" value="Autotransporter"/>
    <property type="match status" value="1"/>
</dbReference>
<evidence type="ECO:0000313" key="3">
    <source>
        <dbReference type="Proteomes" id="UP000078224"/>
    </source>
</evidence>
<dbReference type="InterPro" id="IPR000326">
    <property type="entry name" value="PAP2/HPO"/>
</dbReference>
<proteinExistence type="predicted"/>
<dbReference type="Pfam" id="PF03797">
    <property type="entry name" value="Autotransporter"/>
    <property type="match status" value="1"/>
</dbReference>
<gene>
    <name evidence="2" type="ORF">M998_2124</name>
</gene>
<dbReference type="InterPro" id="IPR005546">
    <property type="entry name" value="Autotransporte_beta"/>
</dbReference>
<dbReference type="Gene3D" id="1.20.144.10">
    <property type="entry name" value="Phosphatidic acid phosphatase type 2/haloperoxidase"/>
    <property type="match status" value="1"/>
</dbReference>
<dbReference type="Pfam" id="PF01569">
    <property type="entry name" value="PAP2"/>
    <property type="match status" value="1"/>
</dbReference>
<reference evidence="2 3" key="1">
    <citation type="submission" date="2016-04" db="EMBL/GenBank/DDBJ databases">
        <title>ATOL: Assembling a taxonomically balanced genome-scale reconstruction of the evolutionary history of the Enterobacteriaceae.</title>
        <authorList>
            <person name="Plunkett G.III."/>
            <person name="Neeno-Eckwall E.C."/>
            <person name="Glasner J.D."/>
            <person name="Perna N.T."/>
        </authorList>
    </citation>
    <scope>NUCLEOTIDE SEQUENCE [LARGE SCALE GENOMIC DNA]</scope>
    <source>
        <strain evidence="2 3">ATCC 35613</strain>
    </source>
</reference>
<dbReference type="RefSeq" id="WP_068908751.1">
    <property type="nucleotide sequence ID" value="NZ_LXEW01000031.1"/>
</dbReference>
<dbReference type="Proteomes" id="UP000078224">
    <property type="component" value="Unassembled WGS sequence"/>
</dbReference>
<dbReference type="SUPFAM" id="SSF48317">
    <property type="entry name" value="Acid phosphatase/Vanadium-dependent haloperoxidase"/>
    <property type="match status" value="1"/>
</dbReference>
<evidence type="ECO:0000313" key="2">
    <source>
        <dbReference type="EMBL" id="OAT51509.1"/>
    </source>
</evidence>
<name>A0A1B7JUC8_9GAMM</name>
<dbReference type="InterPro" id="IPR036938">
    <property type="entry name" value="PAP2/HPO_sf"/>
</dbReference>
<accession>A0A1B7JUC8</accession>
<dbReference type="SUPFAM" id="SSF103515">
    <property type="entry name" value="Autotransporter"/>
    <property type="match status" value="1"/>
</dbReference>
<sequence>MNINFISSVLISISISFINPSAANTDQLTIEKDIINKRNGWLDNIKKNIINETPVNDSKIAQWDKLISNEYTKTSGERKALAERDKSQNENYLFNTYQDKIFGENKHPISLNKNIDYHNIRILYDSATRAYDNNKKRLRSIDFILKDHFQRGRPYQVIDDNGNYHDNYSKIKGSSYPSGHTWNGFKQASTLAVIFPEKGSEIFARAIEYGESRVIVGAHFATDTIASRVGNYYLLAQLLSNDEITKSFVASAKNTRSQISSLCQKEIKHCLAPSDHNIKSNLGDYERGSNQIASKIMPNDLPKESNYLLRLRFPYLNEKQRQSILASTAYPSHSIAGWNIKKGNPNSYWGLINLPKAYNGPAYLYDDFIVNQSTNDFDIANFGEFDEWKNNISGNGKLIKKGNGTLILSGENNFSSIDVTQGQLILTGKNSYTQKSTINSGSLLVKGQLNSPLEVNHGQLILGDGQINAPVSANNMAIITGNGHVRQLMVNRGATVSPGHSIGTIKIFDTVTFQPDSNYLVEINTKNKSDQITSQGVAILKGGTVQVSLENKQDSLTQKNINDMFNTQYTILSADKGIVGKFDHVKPNYLFIGATLDYSPKDVTLKLGRNHTTFASITATENQKSVAHALDNLPASHSLYQRILKSDSKRDAQTVFSTLTGQIHADVLSNQINHSRQIRETLLEQTRLSESLNKTKELNDNRGNVWTKILYDWDKTTHDGNANGYTSSTYGVFVGADQHLLNDKVTLGLAAGFTQTTLSAQQSQSHSNNSHLAVYGGLLLDPIILRAGLGHSIHRIQTNRSVYNGSQLANNSANYYANTSQSFIEIAYPFSHKAVNIEPFTRFAYINATNNAFNEQRRETSLQGRKQHTDTVLSTLGLRIGNQWKLGQKSSIDLNGEASWQHQYGRLDRRIKLNFTDTTSSFISQSVPASPHGLTMKIGANININESTKLTFDYNKLISKYYSDNNIDAKISIVF</sequence>
<dbReference type="EMBL" id="LXEW01000031">
    <property type="protein sequence ID" value="OAT51509.1"/>
    <property type="molecule type" value="Genomic_DNA"/>
</dbReference>
<dbReference type="SUPFAM" id="SSF51126">
    <property type="entry name" value="Pectin lyase-like"/>
    <property type="match status" value="1"/>
</dbReference>
<keyword evidence="3" id="KW-1185">Reference proteome</keyword>
<dbReference type="NCBIfam" id="TIGR01414">
    <property type="entry name" value="autotrans_barl"/>
    <property type="match status" value="1"/>
</dbReference>
<comment type="caution">
    <text evidence="2">The sequence shown here is derived from an EMBL/GenBank/DDBJ whole genome shotgun (WGS) entry which is preliminary data.</text>
</comment>
<dbReference type="AlphaFoldDB" id="A0A1B7JUC8"/>
<feature type="domain" description="Autotransporter" evidence="1">
    <location>
        <begin position="698"/>
        <end position="975"/>
    </location>
</feature>
<dbReference type="InterPro" id="IPR006315">
    <property type="entry name" value="OM_autotransptr_brl_dom"/>
</dbReference>
<protein>
    <recommendedName>
        <fullName evidence="1">Autotransporter domain-containing protein</fullName>
    </recommendedName>
</protein>
<evidence type="ECO:0000259" key="1">
    <source>
        <dbReference type="PROSITE" id="PS51208"/>
    </source>
</evidence>
<dbReference type="PROSITE" id="PS51208">
    <property type="entry name" value="AUTOTRANSPORTER"/>
    <property type="match status" value="1"/>
</dbReference>
<dbReference type="GO" id="GO:0019867">
    <property type="term" value="C:outer membrane"/>
    <property type="evidence" value="ECO:0007669"/>
    <property type="project" value="InterPro"/>
</dbReference>
<organism evidence="2 3">
    <name type="scientific">Providencia heimbachae ATCC 35613</name>
    <dbReference type="NCBI Taxonomy" id="1354272"/>
    <lineage>
        <taxon>Bacteria</taxon>
        <taxon>Pseudomonadati</taxon>
        <taxon>Pseudomonadota</taxon>
        <taxon>Gammaproteobacteria</taxon>
        <taxon>Enterobacterales</taxon>
        <taxon>Morganellaceae</taxon>
        <taxon>Providencia</taxon>
    </lineage>
</organism>
<dbReference type="InterPro" id="IPR036709">
    <property type="entry name" value="Autotransporte_beta_dom_sf"/>
</dbReference>
<dbReference type="InterPro" id="IPR011050">
    <property type="entry name" value="Pectin_lyase_fold/virulence"/>
</dbReference>
<dbReference type="OrthoDB" id="9780507at2"/>
<dbReference type="PATRIC" id="fig|1354272.4.peg.2159"/>